<comment type="caution">
    <text evidence="4">The sequence shown here is derived from an EMBL/GenBank/DDBJ whole genome shotgun (WGS) entry which is preliminary data.</text>
</comment>
<accession>A0A8I1W8B8</accession>
<dbReference type="RefSeq" id="WP_207542591.1">
    <property type="nucleotide sequence ID" value="NZ_JAFNAA010000020.1"/>
</dbReference>
<name>A0A8I1W8B8_PLESH</name>
<dbReference type="SMART" id="SM00420">
    <property type="entry name" value="HTH_DEOR"/>
    <property type="match status" value="1"/>
</dbReference>
<dbReference type="Proteomes" id="UP000664658">
    <property type="component" value="Unassembled WGS sequence"/>
</dbReference>
<dbReference type="SUPFAM" id="SSF100950">
    <property type="entry name" value="NagB/RpiA/CoA transferase-like"/>
    <property type="match status" value="1"/>
</dbReference>
<dbReference type="PROSITE" id="PS51000">
    <property type="entry name" value="HTH_DEOR_2"/>
    <property type="match status" value="1"/>
</dbReference>
<evidence type="ECO:0000313" key="5">
    <source>
        <dbReference type="Proteomes" id="UP000664658"/>
    </source>
</evidence>
<feature type="domain" description="HTH deoR-type" evidence="3">
    <location>
        <begin position="4"/>
        <end position="59"/>
    </location>
</feature>
<dbReference type="SMART" id="SM01134">
    <property type="entry name" value="DeoRC"/>
    <property type="match status" value="1"/>
</dbReference>
<dbReference type="EMBL" id="JAFNAA010000020">
    <property type="protein sequence ID" value="MBO1109508.1"/>
    <property type="molecule type" value="Genomic_DNA"/>
</dbReference>
<dbReference type="InterPro" id="IPR037171">
    <property type="entry name" value="NagB/RpiA_transferase-like"/>
</dbReference>
<dbReference type="SUPFAM" id="SSF46785">
    <property type="entry name" value="Winged helix' DNA-binding domain"/>
    <property type="match status" value="1"/>
</dbReference>
<evidence type="ECO:0000313" key="4">
    <source>
        <dbReference type="EMBL" id="MBO1109508.1"/>
    </source>
</evidence>
<dbReference type="InterPro" id="IPR001034">
    <property type="entry name" value="DeoR_HTH"/>
</dbReference>
<dbReference type="PANTHER" id="PTHR30363">
    <property type="entry name" value="HTH-TYPE TRANSCRIPTIONAL REGULATOR SRLR-RELATED"/>
    <property type="match status" value="1"/>
</dbReference>
<dbReference type="PANTHER" id="PTHR30363:SF44">
    <property type="entry name" value="AGA OPERON TRANSCRIPTIONAL REPRESSOR-RELATED"/>
    <property type="match status" value="1"/>
</dbReference>
<keyword evidence="2" id="KW-0804">Transcription</keyword>
<evidence type="ECO:0000259" key="3">
    <source>
        <dbReference type="PROSITE" id="PS51000"/>
    </source>
</evidence>
<sequence length="255" mass="28079">MQSTAQRRAEMLAFIRTHGKGDVNTFVRQYGVSAVTIRYDLNQLEKQGCVTRCYGGATLNAQFAFDRPLQDKKQLYCDIKQRLGAYAAGLVQEGDTLILDSGSTTEQIALHLAGKQSLTVMTNGINIAYHLANSEHIRVMVAGSVMRPNSYSLHGSCGEALLSSFRFNKLFLGVDGFDKLAGITTPHQGEADINRKMIEAASMVIAVTDSSKFNRQSFCLIARPEQLDMLITDRGIPDDYYQELSAAGVDIRLVD</sequence>
<protein>
    <submittedName>
        <fullName evidence="4">DeoR/GlpR transcriptional regulator</fullName>
    </submittedName>
</protein>
<dbReference type="InterPro" id="IPR047779">
    <property type="entry name" value="AgaR-like"/>
</dbReference>
<dbReference type="InterPro" id="IPR036390">
    <property type="entry name" value="WH_DNA-bd_sf"/>
</dbReference>
<organism evidence="4 5">
    <name type="scientific">Plesiomonas shigelloides</name>
    <name type="common">Aeromonas shigelloides</name>
    <dbReference type="NCBI Taxonomy" id="703"/>
    <lineage>
        <taxon>Bacteria</taxon>
        <taxon>Pseudomonadati</taxon>
        <taxon>Pseudomonadota</taxon>
        <taxon>Gammaproteobacteria</taxon>
        <taxon>Enterobacterales</taxon>
        <taxon>Enterobacteriaceae</taxon>
        <taxon>Plesiomonas</taxon>
    </lineage>
</organism>
<dbReference type="AlphaFoldDB" id="A0A8I1W8B8"/>
<dbReference type="InterPro" id="IPR014036">
    <property type="entry name" value="DeoR-like_C"/>
</dbReference>
<dbReference type="GO" id="GO:0003700">
    <property type="term" value="F:DNA-binding transcription factor activity"/>
    <property type="evidence" value="ECO:0007669"/>
    <property type="project" value="InterPro"/>
</dbReference>
<dbReference type="Pfam" id="PF00455">
    <property type="entry name" value="DeoRC"/>
    <property type="match status" value="1"/>
</dbReference>
<dbReference type="NCBIfam" id="NF040755">
    <property type="entry name" value="AgaR"/>
    <property type="match status" value="1"/>
</dbReference>
<evidence type="ECO:0000256" key="2">
    <source>
        <dbReference type="ARBA" id="ARBA00023163"/>
    </source>
</evidence>
<evidence type="ECO:0000256" key="1">
    <source>
        <dbReference type="ARBA" id="ARBA00023015"/>
    </source>
</evidence>
<dbReference type="Pfam" id="PF08220">
    <property type="entry name" value="HTH_DeoR"/>
    <property type="match status" value="1"/>
</dbReference>
<reference evidence="4" key="1">
    <citation type="submission" date="2021-03" db="EMBL/GenBank/DDBJ databases">
        <title>Plesiomonas shigelloides zfcc0051, isolated from zebrafish feces.</title>
        <authorList>
            <person name="Vanderhoek Z."/>
            <person name="Gaulke C."/>
        </authorList>
    </citation>
    <scope>NUCLEOTIDE SEQUENCE</scope>
    <source>
        <strain evidence="4">Zfcc0051</strain>
    </source>
</reference>
<dbReference type="InterPro" id="IPR050313">
    <property type="entry name" value="Carb_Metab_HTH_regulators"/>
</dbReference>
<dbReference type="Gene3D" id="3.40.50.1360">
    <property type="match status" value="1"/>
</dbReference>
<keyword evidence="1" id="KW-0805">Transcription regulation</keyword>
<gene>
    <name evidence="4" type="ORF">J2R62_15075</name>
</gene>
<proteinExistence type="predicted"/>